<feature type="domain" description="YgjP-like metallopeptidase" evidence="1">
    <location>
        <begin position="21"/>
        <end position="228"/>
    </location>
</feature>
<dbReference type="Pfam" id="PF01863">
    <property type="entry name" value="YgjP-like"/>
    <property type="match status" value="1"/>
</dbReference>
<dbReference type="InterPro" id="IPR053136">
    <property type="entry name" value="UTP_pyrophosphatase-like"/>
</dbReference>
<dbReference type="RefSeq" id="WP_091698751.1">
    <property type="nucleotide sequence ID" value="NZ_FOAK01000001.1"/>
</dbReference>
<sequence length="228" mass="27146">MKEKLIVEDITITLERKNIKNMYLRVLPPKGDVKLSVPLFLPNNEVNMFIKSRKNWILKKQEFILNNNIQPPLKFISGEKHQLWGREYTLQLIKNDNIEHVLIDEDTSIMYLPLPKKSTIKAREEILIDFYRKELQNAIPQVLEKCSLIVGQKPSEVKVRKMKNWGNCRQDRRITLNLNLAKKDPKCLEYVMIHELCHLIEFNHGKKFKKLIDKFCPDWKKIKKELNE</sequence>
<evidence type="ECO:0000259" key="1">
    <source>
        <dbReference type="Pfam" id="PF01863"/>
    </source>
</evidence>
<gene>
    <name evidence="2" type="ORF">SAMN05216439_0841</name>
</gene>
<dbReference type="InterPro" id="IPR002725">
    <property type="entry name" value="YgjP-like_metallopeptidase"/>
</dbReference>
<dbReference type="OrthoDB" id="308128at2157"/>
<dbReference type="Gene3D" id="3.30.2010.10">
    <property type="entry name" value="Metalloproteases ('zincins'), catalytic domain"/>
    <property type="match status" value="1"/>
</dbReference>
<dbReference type="PANTHER" id="PTHR30399:SF1">
    <property type="entry name" value="UTP PYROPHOSPHATASE"/>
    <property type="match status" value="1"/>
</dbReference>
<protein>
    <recommendedName>
        <fullName evidence="1">YgjP-like metallopeptidase domain-containing protein</fullName>
    </recommendedName>
</protein>
<dbReference type="CDD" id="cd07344">
    <property type="entry name" value="M48_yhfN_like"/>
    <property type="match status" value="1"/>
</dbReference>
<name>A0A1H7G630_9EURY</name>
<accession>A0A1H7G630</accession>
<reference evidence="2 3" key="1">
    <citation type="submission" date="2016-10" db="EMBL/GenBank/DDBJ databases">
        <authorList>
            <person name="de Groot N.N."/>
        </authorList>
    </citation>
    <scope>NUCLEOTIDE SEQUENCE [LARGE SCALE GENOMIC DNA]</scope>
    <source>
        <strain evidence="2 3">DSM 11978</strain>
    </source>
</reference>
<organism evidence="2 3">
    <name type="scientific">Methanobrevibacter gottschalkii</name>
    <dbReference type="NCBI Taxonomy" id="190974"/>
    <lineage>
        <taxon>Archaea</taxon>
        <taxon>Methanobacteriati</taxon>
        <taxon>Methanobacteriota</taxon>
        <taxon>Methanomada group</taxon>
        <taxon>Methanobacteria</taxon>
        <taxon>Methanobacteriales</taxon>
        <taxon>Methanobacteriaceae</taxon>
        <taxon>Methanobrevibacter</taxon>
    </lineage>
</organism>
<dbReference type="AlphaFoldDB" id="A0A1H7G630"/>
<dbReference type="STRING" id="190974.SAMN05216439_0841"/>
<evidence type="ECO:0000313" key="3">
    <source>
        <dbReference type="Proteomes" id="UP000199506"/>
    </source>
</evidence>
<dbReference type="PANTHER" id="PTHR30399">
    <property type="entry name" value="UNCHARACTERIZED PROTEIN YGJP"/>
    <property type="match status" value="1"/>
</dbReference>
<evidence type="ECO:0000313" key="2">
    <source>
        <dbReference type="EMBL" id="SEK33591.1"/>
    </source>
</evidence>
<dbReference type="EMBL" id="FOAK01000001">
    <property type="protein sequence ID" value="SEK33591.1"/>
    <property type="molecule type" value="Genomic_DNA"/>
</dbReference>
<proteinExistence type="predicted"/>
<dbReference type="Proteomes" id="UP000199506">
    <property type="component" value="Unassembled WGS sequence"/>
</dbReference>